<sequence length="301" mass="34476">MLTNQTRPNSSRVWKGTVGLDSACFNRLVGKCEAAYVILRKRPFSEVLKVNHKGSVARLQSVSDLVFFTLSVLKSGIIFDYAAFIYQFPQSSAHRQFANEIELIHYVLDVEGYLPIRGFDTVEDFQVQFKNQQTIIIDAREQRIQRPQDYDEQRASYSGKKKGNTAKAMVISSLDRYIRYVSLAYVGSSHDYSLLKTELEPGKGWFEGLTVRLDLGYQGFATDYREATTFIPFKKPKGDDLTDEQKESNKALARERIYVEHSIGGIKWFDILSTVSRIHDIDLYDKVLASCAGLWNFFITR</sequence>
<evidence type="ECO:0000313" key="5">
    <source>
        <dbReference type="Proteomes" id="UP000770785"/>
    </source>
</evidence>
<feature type="domain" description="DDE Tnp4" evidence="3">
    <location>
        <begin position="137"/>
        <end position="296"/>
    </location>
</feature>
<accession>A0ABX0XBG8</accession>
<dbReference type="PANTHER" id="PTHR23080">
    <property type="entry name" value="THAP DOMAIN PROTEIN"/>
    <property type="match status" value="1"/>
</dbReference>
<reference evidence="4 5" key="1">
    <citation type="submission" date="2020-03" db="EMBL/GenBank/DDBJ databases">
        <title>Genomic Encyclopedia of Type Strains, Phase IV (KMG-IV): sequencing the most valuable type-strain genomes for metagenomic binning, comparative biology and taxonomic classification.</title>
        <authorList>
            <person name="Goeker M."/>
        </authorList>
    </citation>
    <scope>NUCLEOTIDE SEQUENCE [LARGE SCALE GENOMIC DNA]</scope>
    <source>
        <strain evidence="4 5">DSM 105096</strain>
    </source>
</reference>
<dbReference type="EMBL" id="JAATJH010000002">
    <property type="protein sequence ID" value="NJC26117.1"/>
    <property type="molecule type" value="Genomic_DNA"/>
</dbReference>
<protein>
    <recommendedName>
        <fullName evidence="3">DDE Tnp4 domain-containing protein</fullName>
    </recommendedName>
</protein>
<organism evidence="4 5">
    <name type="scientific">Neolewinella antarctica</name>
    <dbReference type="NCBI Taxonomy" id="442734"/>
    <lineage>
        <taxon>Bacteria</taxon>
        <taxon>Pseudomonadati</taxon>
        <taxon>Bacteroidota</taxon>
        <taxon>Saprospiria</taxon>
        <taxon>Saprospirales</taxon>
        <taxon>Lewinellaceae</taxon>
        <taxon>Neolewinella</taxon>
    </lineage>
</organism>
<evidence type="ECO:0000256" key="1">
    <source>
        <dbReference type="ARBA" id="ARBA00001968"/>
    </source>
</evidence>
<proteinExistence type="predicted"/>
<comment type="cofactor">
    <cofactor evidence="1">
        <name>a divalent metal cation</name>
        <dbReference type="ChEBI" id="CHEBI:60240"/>
    </cofactor>
</comment>
<dbReference type="InterPro" id="IPR027806">
    <property type="entry name" value="HARBI1_dom"/>
</dbReference>
<evidence type="ECO:0000256" key="2">
    <source>
        <dbReference type="ARBA" id="ARBA00022723"/>
    </source>
</evidence>
<dbReference type="Proteomes" id="UP000770785">
    <property type="component" value="Unassembled WGS sequence"/>
</dbReference>
<keyword evidence="2" id="KW-0479">Metal-binding</keyword>
<dbReference type="RefSeq" id="WP_168036874.1">
    <property type="nucleotide sequence ID" value="NZ_JAATJH010000002.1"/>
</dbReference>
<evidence type="ECO:0000313" key="4">
    <source>
        <dbReference type="EMBL" id="NJC26117.1"/>
    </source>
</evidence>
<keyword evidence="5" id="KW-1185">Reference proteome</keyword>
<name>A0ABX0XBG8_9BACT</name>
<evidence type="ECO:0000259" key="3">
    <source>
        <dbReference type="Pfam" id="PF13359"/>
    </source>
</evidence>
<comment type="caution">
    <text evidence="4">The sequence shown here is derived from an EMBL/GenBank/DDBJ whole genome shotgun (WGS) entry which is preliminary data.</text>
</comment>
<dbReference type="Pfam" id="PF13359">
    <property type="entry name" value="DDE_Tnp_4"/>
    <property type="match status" value="1"/>
</dbReference>
<gene>
    <name evidence="4" type="ORF">GGR27_001616</name>
</gene>